<evidence type="ECO:0000259" key="6">
    <source>
        <dbReference type="PROSITE" id="PS52004"/>
    </source>
</evidence>
<dbReference type="Gene3D" id="3.40.366.10">
    <property type="entry name" value="Malonyl-Coenzyme A Acyl Carrier Protein, domain 2"/>
    <property type="match status" value="1"/>
</dbReference>
<dbReference type="InterPro" id="IPR049551">
    <property type="entry name" value="PKS_DH_C"/>
</dbReference>
<dbReference type="InterPro" id="IPR016036">
    <property type="entry name" value="Malonyl_transacylase_ACP-bd"/>
</dbReference>
<dbReference type="InterPro" id="IPR014031">
    <property type="entry name" value="Ketoacyl_synth_C"/>
</dbReference>
<dbReference type="InterPro" id="IPR057326">
    <property type="entry name" value="KR_dom"/>
</dbReference>
<evidence type="ECO:0000259" key="5">
    <source>
        <dbReference type="PROSITE" id="PS50075"/>
    </source>
</evidence>
<dbReference type="EMBL" id="JAEAOA010002204">
    <property type="protein sequence ID" value="KAK3605253.1"/>
    <property type="molecule type" value="Genomic_DNA"/>
</dbReference>
<dbReference type="InterPro" id="IPR036291">
    <property type="entry name" value="NAD(P)-bd_dom_sf"/>
</dbReference>
<dbReference type="PROSITE" id="PS52004">
    <property type="entry name" value="KS3_2"/>
    <property type="match status" value="1"/>
</dbReference>
<reference evidence="8" key="1">
    <citation type="journal article" date="2021" name="Genome Biol. Evol.">
        <title>A High-Quality Reference Genome for a Parasitic Bivalve with Doubly Uniparental Inheritance (Bivalvia: Unionida).</title>
        <authorList>
            <person name="Smith C.H."/>
        </authorList>
    </citation>
    <scope>NUCLEOTIDE SEQUENCE</scope>
    <source>
        <strain evidence="8">CHS0354</strain>
    </source>
</reference>
<evidence type="ECO:0000313" key="9">
    <source>
        <dbReference type="Proteomes" id="UP001195483"/>
    </source>
</evidence>
<dbReference type="SMART" id="SM00822">
    <property type="entry name" value="PKS_KR"/>
    <property type="match status" value="1"/>
</dbReference>
<dbReference type="InterPro" id="IPR042104">
    <property type="entry name" value="PKS_dehydratase_sf"/>
</dbReference>
<gene>
    <name evidence="8" type="ORF">CHS0354_037653</name>
</gene>
<dbReference type="InterPro" id="IPR009081">
    <property type="entry name" value="PP-bd_ACP"/>
</dbReference>
<feature type="domain" description="PKS/mFAS DH" evidence="7">
    <location>
        <begin position="892"/>
        <end position="1180"/>
    </location>
</feature>
<dbReference type="SUPFAM" id="SSF53901">
    <property type="entry name" value="Thiolase-like"/>
    <property type="match status" value="1"/>
</dbReference>
<dbReference type="Pfam" id="PF00698">
    <property type="entry name" value="Acyl_transf_1"/>
    <property type="match status" value="1"/>
</dbReference>
<dbReference type="SMART" id="SM00825">
    <property type="entry name" value="PKS_KS"/>
    <property type="match status" value="1"/>
</dbReference>
<name>A0AAE0T897_9BIVA</name>
<dbReference type="InterPro" id="IPR020841">
    <property type="entry name" value="PKS_Beta-ketoAc_synthase_dom"/>
</dbReference>
<dbReference type="Gene3D" id="3.10.129.110">
    <property type="entry name" value="Polyketide synthase dehydratase"/>
    <property type="match status" value="1"/>
</dbReference>
<dbReference type="InterPro" id="IPR013968">
    <property type="entry name" value="PKS_KR"/>
</dbReference>
<dbReference type="InterPro" id="IPR049900">
    <property type="entry name" value="PKS_mFAS_DH"/>
</dbReference>
<keyword evidence="1" id="KW-0596">Phosphopantetheine</keyword>
<sequence>MDEDKTVAIIGIGCRFPGANNKEEFWKLLLNGENHITEVRKHRLGFESHLVSDPAEPNKKHAYKAGLLDRFAQWDNKVFGIPDQEAKWVDPQQRFVLDCVHMALEDAGITRQELSRTNTGVYIGAMNDDFRSAILEDADNEDSSYMVTGLSLSIISARVSYVYNLFGPSMTIDTACSSSLVAIHQGSLSLRAGECEMAICGGVNLILDPRVFVSLANARMLSPSGQCHSFSSKADGYTRGEGCGIVILKQLHNALRDGNKIWGLIGTGINQDGHMVTPITAPSGEQQLALLRRIYGELKVSASSIQVIEAHGTGTPVGDPVEANSIGTFFNEHSSSDIKYIGSVKSNIGHLESASGVAGLIKIILMMKNETIVPSLHVKQEGLNVRNNLAKNRLIVPTEPMAWPLLDGRAKMACVNNFGFGGTNAHAIVSEYIEQSQKDKRSLETGDEPVIVLLSSTSLEGLHHNISKLIEKLDTVCYNIHELSFTSVCKREHFPVRAGFVAKDQIELATKCKLFHATWSEASDNKVGKKIVFVFCGVGTVWRGMCSKLLEKEAFASTLYEIDRLLKVYTGWSIVEKLGSDEIITNPLIGHISIFTCQVCLFEMWKSFGILPDCIVGQSVGEVAACYACGAISLETAVKIIYKRSLHLSNVTGGKMIVISGLHITSLETMCQANNVSIAVRNSPMSATISGDTEEIRSIRNEMARLQSAGNDIQIKELQTSCAYHSCYVDDAKSSFMKSLTNIEGCRPKIPIVSTVTGDYLENEDFTKATYWGKNIRSTVKFYEAIKTSAHENGKTVFIEIGPSPVLAPHIKSILPENRALCLPSIKAKDDTISWRQSLVELYQIGFNPKWDKVVQKTNNITDIPQYQFVGKEFSPPNGFVPFTFNKSENSHLYIKQQKQLDSKDHQYKIKLEGQEIAFVAEHFVRGQVIVPGALYADIGFEVGITHFNKSLQDLEVELQFLKILPISPSATTEISISVEQTANFEEGHYYTFEAISDGNIRAVGNVGIVSEICYKRLDISDIKSKFMQRISKADSYNKLRLLGFKYGESFSLLDECWVKSGEVLSKLKVPQSIVPTLAKTHIHPVILDGMMQTSVFALNERDFPRYELIQAYPVGIGSIRIMRSPRDHDFFSYLHVTNITIKEFLIEIHANILLLDIHGFTLVEAKNVTVFGKLPDILIPRELKYVAATKLYQKPSAVVPKGLDNIVLVHTDTVTKDSTFFDHLNTLSVHIKSIDDNLSDLLWKKSNEKWGGLGYISRVIFMPTCSSFDTEALDGLRIMTEVKKNCLIFIQIIKAVKDLPQQPPIFVITENTQGLIQSEKNPINIIGSEMWGLVRCFLREMVYLNVYLLDIVCWKENVSLVQSIISQSKESLMTFPSEIILDKMKLFVPQLQCAPTTEKQSETRTIAYRSCDQVLLKSRSPYSSMDTYLIPNRTSPEQVKPGWIKVEVETIYLQDTHSQHPFLRDINGSNVDIANNGKHPVMSLEFTGYIQYADVQKSSVTGKLFRHCQSEILPNDDYPSKAKVVVCYPIEIGSFVTVPISCVVRKDGIPNYFPGQLTYTLQVLTLLQLLPKHHKIVLFIANNDIRNKYISDCVRSNRCNVDIIDLKNLVVDNVARNRSATAVLLTALESEQEQSFIAYLQYCRQLIFMRNHLIQNVQDTIKLQTRTKCICLNENKIFSERNISRFLPKVITLLQKNKIHQTLESGLKNSVQYPVLDLKSGSGKSALKIELEKSQLFDKMSSYIIVGGLTGLGLILLKLIAEMGAGVIATFSRRGNLNQKDNLIRQIEQNTGCAIICLKADVSDMKSLRQAFSDLNAQFPRHAIRGIFQGAGVIDSNLFLSMKGKNFDSVMFPKVAGSWNLHRLSMSLPLNYFVLHSSITGVLGAGGDSNYGAANTFLDTLAIYRRKKGLPGQSIAWGGLAVGMAAGDQFAKNFETKGYLRLDENQIKECFINALMQDHSHVVYTKQDWYRIAHDHKKPGANKLAFKIDPILRRKNLKASETNTEMNKIPSINWEDFWNSEQSGKLNVITEVVSLVIAEVSNVDLSDLQSETMLADGGIDSLSAIHFTNIISEIFNCRVPIALTTAPDTTIKVLIKFLADNIDKRKIIESESAFDSSIGYQRIIGLSMADGIGVTYTDSGLLADEETVSTKL</sequence>
<evidence type="ECO:0000256" key="4">
    <source>
        <dbReference type="PROSITE-ProRule" id="PRU01363"/>
    </source>
</evidence>
<dbReference type="PROSITE" id="PS52019">
    <property type="entry name" value="PKS_MFAS_DH"/>
    <property type="match status" value="1"/>
</dbReference>
<dbReference type="GO" id="GO:0006633">
    <property type="term" value="P:fatty acid biosynthetic process"/>
    <property type="evidence" value="ECO:0007669"/>
    <property type="project" value="InterPro"/>
</dbReference>
<dbReference type="InterPro" id="IPR036736">
    <property type="entry name" value="ACP-like_sf"/>
</dbReference>
<feature type="region of interest" description="C-terminal hotdog fold" evidence="4">
    <location>
        <begin position="1028"/>
        <end position="1180"/>
    </location>
</feature>
<protein>
    <submittedName>
        <fullName evidence="8">Uncharacterized protein</fullName>
    </submittedName>
</protein>
<comment type="caution">
    <text evidence="8">The sequence shown here is derived from an EMBL/GenBank/DDBJ whole genome shotgun (WGS) entry which is preliminary data.</text>
</comment>
<dbReference type="Gene3D" id="3.40.50.720">
    <property type="entry name" value="NAD(P)-binding Rossmann-like Domain"/>
    <property type="match status" value="1"/>
</dbReference>
<dbReference type="Pfam" id="PF14765">
    <property type="entry name" value="PS-DH"/>
    <property type="match status" value="1"/>
</dbReference>
<feature type="domain" description="Carrier" evidence="5">
    <location>
        <begin position="2028"/>
        <end position="2103"/>
    </location>
</feature>
<dbReference type="PANTHER" id="PTHR45681">
    <property type="entry name" value="POLYKETIDE SYNTHASE 44-RELATED"/>
    <property type="match status" value="1"/>
</dbReference>
<dbReference type="InterPro" id="IPR001227">
    <property type="entry name" value="Ac_transferase_dom_sf"/>
</dbReference>
<dbReference type="InterPro" id="IPR050444">
    <property type="entry name" value="Polyketide_Synthase"/>
</dbReference>
<accession>A0AAE0T897</accession>
<dbReference type="Pfam" id="PF08659">
    <property type="entry name" value="KR"/>
    <property type="match status" value="1"/>
</dbReference>
<dbReference type="InterPro" id="IPR049552">
    <property type="entry name" value="PKS_DH_N"/>
</dbReference>
<reference evidence="8" key="3">
    <citation type="submission" date="2023-05" db="EMBL/GenBank/DDBJ databases">
        <authorList>
            <person name="Smith C.H."/>
        </authorList>
    </citation>
    <scope>NUCLEOTIDE SEQUENCE</scope>
    <source>
        <strain evidence="8">CHS0354</strain>
        <tissue evidence="8">Mantle</tissue>
    </source>
</reference>
<feature type="domain" description="Ketosynthase family 3 (KS3)" evidence="6">
    <location>
        <begin position="4"/>
        <end position="431"/>
    </location>
</feature>
<reference evidence="8" key="2">
    <citation type="journal article" date="2021" name="Genome Biol. Evol.">
        <title>Developing a high-quality reference genome for a parasitic bivalve with doubly uniparental inheritance (Bivalvia: Unionida).</title>
        <authorList>
            <person name="Smith C.H."/>
        </authorList>
    </citation>
    <scope>NUCLEOTIDE SEQUENCE</scope>
    <source>
        <strain evidence="8">CHS0354</strain>
        <tissue evidence="8">Mantle</tissue>
    </source>
</reference>
<dbReference type="Proteomes" id="UP001195483">
    <property type="component" value="Unassembled WGS sequence"/>
</dbReference>
<dbReference type="Gene3D" id="1.10.1200.10">
    <property type="entry name" value="ACP-like"/>
    <property type="match status" value="1"/>
</dbReference>
<dbReference type="InterPro" id="IPR016039">
    <property type="entry name" value="Thiolase-like"/>
</dbReference>
<dbReference type="InterPro" id="IPR014043">
    <property type="entry name" value="Acyl_transferase_dom"/>
</dbReference>
<dbReference type="PROSITE" id="PS00606">
    <property type="entry name" value="KS3_1"/>
    <property type="match status" value="1"/>
</dbReference>
<dbReference type="Pfam" id="PF02801">
    <property type="entry name" value="Ketoacyl-synt_C"/>
    <property type="match status" value="1"/>
</dbReference>
<dbReference type="InterPro" id="IPR032821">
    <property type="entry name" value="PKS_assoc"/>
</dbReference>
<evidence type="ECO:0000259" key="7">
    <source>
        <dbReference type="PROSITE" id="PS52019"/>
    </source>
</evidence>
<dbReference type="InterPro" id="IPR014030">
    <property type="entry name" value="Ketoacyl_synth_N"/>
</dbReference>
<dbReference type="SMART" id="SM00827">
    <property type="entry name" value="PKS_AT"/>
    <property type="match status" value="1"/>
</dbReference>
<dbReference type="PROSITE" id="PS50075">
    <property type="entry name" value="CARRIER"/>
    <property type="match status" value="1"/>
</dbReference>
<dbReference type="Pfam" id="PF00550">
    <property type="entry name" value="PP-binding"/>
    <property type="match status" value="1"/>
</dbReference>
<proteinExistence type="predicted"/>
<dbReference type="Pfam" id="PF00109">
    <property type="entry name" value="ketoacyl-synt"/>
    <property type="match status" value="1"/>
</dbReference>
<dbReference type="Pfam" id="PF21089">
    <property type="entry name" value="PKS_DH_N"/>
    <property type="match status" value="1"/>
</dbReference>
<dbReference type="InterPro" id="IPR018201">
    <property type="entry name" value="Ketoacyl_synth_AS"/>
</dbReference>
<dbReference type="SUPFAM" id="SSF47336">
    <property type="entry name" value="ACP-like"/>
    <property type="match status" value="1"/>
</dbReference>
<dbReference type="CDD" id="cd00833">
    <property type="entry name" value="PKS"/>
    <property type="match status" value="1"/>
</dbReference>
<keyword evidence="2" id="KW-0597">Phosphoprotein</keyword>
<feature type="active site" description="Proton acceptor; for dehydratase activity" evidence="4">
    <location>
        <position position="923"/>
    </location>
</feature>
<feature type="region of interest" description="N-terminal hotdog fold" evidence="4">
    <location>
        <begin position="892"/>
        <end position="1014"/>
    </location>
</feature>
<feature type="active site" description="Proton donor; for dehydratase activity" evidence="4">
    <location>
        <position position="1089"/>
    </location>
</feature>
<dbReference type="SUPFAM" id="SSF51735">
    <property type="entry name" value="NAD(P)-binding Rossmann-fold domains"/>
    <property type="match status" value="1"/>
</dbReference>
<dbReference type="InterPro" id="IPR016035">
    <property type="entry name" value="Acyl_Trfase/lysoPLipase"/>
</dbReference>
<dbReference type="Pfam" id="PF16197">
    <property type="entry name" value="KAsynt_C_assoc"/>
    <property type="match status" value="1"/>
</dbReference>
<evidence type="ECO:0000256" key="1">
    <source>
        <dbReference type="ARBA" id="ARBA00022450"/>
    </source>
</evidence>
<dbReference type="PANTHER" id="PTHR45681:SF8">
    <property type="entry name" value="CARRIER DOMAIN-CONTAINING PROTEIN"/>
    <property type="match status" value="1"/>
</dbReference>
<keyword evidence="3" id="KW-0808">Transferase</keyword>
<evidence type="ECO:0000256" key="3">
    <source>
        <dbReference type="ARBA" id="ARBA00022679"/>
    </source>
</evidence>
<keyword evidence="9" id="KW-1185">Reference proteome</keyword>
<dbReference type="Gene3D" id="3.40.47.10">
    <property type="match status" value="1"/>
</dbReference>
<evidence type="ECO:0000256" key="2">
    <source>
        <dbReference type="ARBA" id="ARBA00022553"/>
    </source>
</evidence>
<dbReference type="SUPFAM" id="SSF55048">
    <property type="entry name" value="Probable ACP-binding domain of malonyl-CoA ACP transacylase"/>
    <property type="match status" value="1"/>
</dbReference>
<dbReference type="GO" id="GO:0004315">
    <property type="term" value="F:3-oxoacyl-[acyl-carrier-protein] synthase activity"/>
    <property type="evidence" value="ECO:0007669"/>
    <property type="project" value="InterPro"/>
</dbReference>
<organism evidence="8 9">
    <name type="scientific">Potamilus streckersoni</name>
    <dbReference type="NCBI Taxonomy" id="2493646"/>
    <lineage>
        <taxon>Eukaryota</taxon>
        <taxon>Metazoa</taxon>
        <taxon>Spiralia</taxon>
        <taxon>Lophotrochozoa</taxon>
        <taxon>Mollusca</taxon>
        <taxon>Bivalvia</taxon>
        <taxon>Autobranchia</taxon>
        <taxon>Heteroconchia</taxon>
        <taxon>Palaeoheterodonta</taxon>
        <taxon>Unionida</taxon>
        <taxon>Unionoidea</taxon>
        <taxon>Unionidae</taxon>
        <taxon>Ambleminae</taxon>
        <taxon>Lampsilini</taxon>
        <taxon>Potamilus</taxon>
    </lineage>
</organism>
<dbReference type="Gene3D" id="3.30.70.3290">
    <property type="match status" value="1"/>
</dbReference>
<dbReference type="SUPFAM" id="SSF52151">
    <property type="entry name" value="FabD/lysophospholipase-like"/>
    <property type="match status" value="1"/>
</dbReference>
<evidence type="ECO:0000313" key="8">
    <source>
        <dbReference type="EMBL" id="KAK3605253.1"/>
    </source>
</evidence>